<evidence type="ECO:0000256" key="2">
    <source>
        <dbReference type="SAM" id="SignalP"/>
    </source>
</evidence>
<reference evidence="4" key="1">
    <citation type="submission" date="2016-10" db="EMBL/GenBank/DDBJ databases">
        <authorList>
            <person name="Varghese N."/>
            <person name="Submissions S."/>
        </authorList>
    </citation>
    <scope>NUCLEOTIDE SEQUENCE [LARGE SCALE GENOMIC DNA]</scope>
    <source>
        <strain evidence="4">DSM 44796</strain>
    </source>
</reference>
<feature type="signal peptide" evidence="2">
    <location>
        <begin position="1"/>
        <end position="20"/>
    </location>
</feature>
<dbReference type="RefSeq" id="WP_143027776.1">
    <property type="nucleotide sequence ID" value="NZ_FNET01000008.1"/>
</dbReference>
<dbReference type="EMBL" id="FNET01000008">
    <property type="protein sequence ID" value="SDL00023.1"/>
    <property type="molecule type" value="Genomic_DNA"/>
</dbReference>
<dbReference type="Proteomes" id="UP000199682">
    <property type="component" value="Unassembled WGS sequence"/>
</dbReference>
<sequence length="184" mass="18936">MRSVVAALLLGAVTSSGAAASTEAPTARCTAARPVVSSTETAVEARVLTGCTAGELVVFRAALTFRAHGTACTAVSEELEADPATEPQWIRARLELACAPGEKGLLGSQITVEMHDQQDTRVATYGLGDSYTERNPAARHLWTVEFVAGLGDLPVALDPAAQTSSASAGRGSSRTISDHQVSAG</sequence>
<keyword evidence="2" id="KW-0732">Signal</keyword>
<accession>A0A1G9GID1</accession>
<feature type="region of interest" description="Disordered" evidence="1">
    <location>
        <begin position="163"/>
        <end position="184"/>
    </location>
</feature>
<name>A0A1G9GID1_9PSEU</name>
<evidence type="ECO:0000313" key="3">
    <source>
        <dbReference type="EMBL" id="SDL00023.1"/>
    </source>
</evidence>
<dbReference type="AlphaFoldDB" id="A0A1G9GID1"/>
<feature type="compositionally biased region" description="Low complexity" evidence="1">
    <location>
        <begin position="163"/>
        <end position="175"/>
    </location>
</feature>
<gene>
    <name evidence="3" type="ORF">SAMN04488074_108208</name>
</gene>
<evidence type="ECO:0008006" key="5">
    <source>
        <dbReference type="Google" id="ProtNLM"/>
    </source>
</evidence>
<feature type="chain" id="PRO_5011506923" description="Secreted protein" evidence="2">
    <location>
        <begin position="21"/>
        <end position="184"/>
    </location>
</feature>
<evidence type="ECO:0000256" key="1">
    <source>
        <dbReference type="SAM" id="MobiDB-lite"/>
    </source>
</evidence>
<organism evidence="3 4">
    <name type="scientific">Lentzea albidocapillata subsp. violacea</name>
    <dbReference type="NCBI Taxonomy" id="128104"/>
    <lineage>
        <taxon>Bacteria</taxon>
        <taxon>Bacillati</taxon>
        <taxon>Actinomycetota</taxon>
        <taxon>Actinomycetes</taxon>
        <taxon>Pseudonocardiales</taxon>
        <taxon>Pseudonocardiaceae</taxon>
        <taxon>Lentzea</taxon>
    </lineage>
</organism>
<evidence type="ECO:0000313" key="4">
    <source>
        <dbReference type="Proteomes" id="UP000199682"/>
    </source>
</evidence>
<protein>
    <recommendedName>
        <fullName evidence="5">Secreted protein</fullName>
    </recommendedName>
</protein>
<proteinExistence type="predicted"/>